<dbReference type="AlphaFoldDB" id="A0AAV6YRC7"/>
<reference evidence="2" key="1">
    <citation type="thesis" date="2020" institute="ProQuest LLC" country="789 East Eisenhower Parkway, Ann Arbor, MI, USA">
        <title>Comparative Genomics and Chromosome Evolution.</title>
        <authorList>
            <person name="Mudd A.B."/>
        </authorList>
    </citation>
    <scope>NUCLEOTIDE SEQUENCE</scope>
    <source>
        <strain evidence="2">237g6f4</strain>
        <tissue evidence="2">Blood</tissue>
    </source>
</reference>
<dbReference type="GO" id="GO:0005634">
    <property type="term" value="C:nucleus"/>
    <property type="evidence" value="ECO:0007669"/>
    <property type="project" value="TreeGrafter"/>
</dbReference>
<dbReference type="GO" id="GO:0002934">
    <property type="term" value="P:desmosome organization"/>
    <property type="evidence" value="ECO:0007669"/>
    <property type="project" value="TreeGrafter"/>
</dbReference>
<dbReference type="PANTHER" id="PTHR10372">
    <property type="entry name" value="PLAKOPHILLIN-RELATED"/>
    <property type="match status" value="1"/>
</dbReference>
<sequence length="124" mass="13878">MSKKLRSWQIPYSVAQTIVQKENGLQHIRNMLFVNDPGVKRTSVSLLRNLSRNSSMQNEIAKELMADLVRALPDHVPDSNIAMETSASICYILNNLICNSSANAKMLLQHGGIRKLVDISNSDR</sequence>
<dbReference type="GO" id="GO:0014704">
    <property type="term" value="C:intercalated disc"/>
    <property type="evidence" value="ECO:0007669"/>
    <property type="project" value="TreeGrafter"/>
</dbReference>
<protein>
    <submittedName>
        <fullName evidence="2">Uncharacterized protein</fullName>
    </submittedName>
</protein>
<dbReference type="InterPro" id="IPR011989">
    <property type="entry name" value="ARM-like"/>
</dbReference>
<dbReference type="GO" id="GO:0007507">
    <property type="term" value="P:heart development"/>
    <property type="evidence" value="ECO:0007669"/>
    <property type="project" value="TreeGrafter"/>
</dbReference>
<dbReference type="GO" id="GO:0005737">
    <property type="term" value="C:cytoplasm"/>
    <property type="evidence" value="ECO:0007669"/>
    <property type="project" value="TreeGrafter"/>
</dbReference>
<proteinExistence type="predicted"/>
<dbReference type="InterPro" id="IPR016024">
    <property type="entry name" value="ARM-type_fold"/>
</dbReference>
<name>A0AAV6YRC7_ENGPU</name>
<dbReference type="Proteomes" id="UP000824782">
    <property type="component" value="Unassembled WGS sequence"/>
</dbReference>
<dbReference type="Gene3D" id="1.25.10.10">
    <property type="entry name" value="Leucine-rich Repeat Variant"/>
    <property type="match status" value="1"/>
</dbReference>
<keyword evidence="3" id="KW-1185">Reference proteome</keyword>
<evidence type="ECO:0000256" key="1">
    <source>
        <dbReference type="ARBA" id="ARBA00022737"/>
    </source>
</evidence>
<dbReference type="GO" id="GO:0072659">
    <property type="term" value="P:protein localization to plasma membrane"/>
    <property type="evidence" value="ECO:0007669"/>
    <property type="project" value="TreeGrafter"/>
</dbReference>
<accession>A0AAV6YRC7</accession>
<evidence type="ECO:0000313" key="2">
    <source>
        <dbReference type="EMBL" id="KAG8539964.1"/>
    </source>
</evidence>
<comment type="caution">
    <text evidence="2">The sequence shown here is derived from an EMBL/GenBank/DDBJ whole genome shotgun (WGS) entry which is preliminary data.</text>
</comment>
<keyword evidence="1" id="KW-0677">Repeat</keyword>
<organism evidence="2 3">
    <name type="scientific">Engystomops pustulosus</name>
    <name type="common">Tungara frog</name>
    <name type="synonym">Physalaemus pustulosus</name>
    <dbReference type="NCBI Taxonomy" id="76066"/>
    <lineage>
        <taxon>Eukaryota</taxon>
        <taxon>Metazoa</taxon>
        <taxon>Chordata</taxon>
        <taxon>Craniata</taxon>
        <taxon>Vertebrata</taxon>
        <taxon>Euteleostomi</taxon>
        <taxon>Amphibia</taxon>
        <taxon>Batrachia</taxon>
        <taxon>Anura</taxon>
        <taxon>Neobatrachia</taxon>
        <taxon>Hyloidea</taxon>
        <taxon>Leptodactylidae</taxon>
        <taxon>Leiuperinae</taxon>
        <taxon>Engystomops</taxon>
    </lineage>
</organism>
<dbReference type="SUPFAM" id="SSF48371">
    <property type="entry name" value="ARM repeat"/>
    <property type="match status" value="1"/>
</dbReference>
<evidence type="ECO:0000313" key="3">
    <source>
        <dbReference type="Proteomes" id="UP000824782"/>
    </source>
</evidence>
<gene>
    <name evidence="2" type="ORF">GDO81_020070</name>
</gene>
<dbReference type="GO" id="GO:0005912">
    <property type="term" value="C:adherens junction"/>
    <property type="evidence" value="ECO:0007669"/>
    <property type="project" value="TreeGrafter"/>
</dbReference>
<dbReference type="GO" id="GO:0005886">
    <property type="term" value="C:plasma membrane"/>
    <property type="evidence" value="ECO:0007669"/>
    <property type="project" value="TreeGrafter"/>
</dbReference>
<dbReference type="InterPro" id="IPR028435">
    <property type="entry name" value="Plakophilin/d_Catenin"/>
</dbReference>
<dbReference type="PANTHER" id="PTHR10372:SF25">
    <property type="entry name" value="PLAKOPHILIN-2"/>
    <property type="match status" value="1"/>
</dbReference>
<dbReference type="EMBL" id="WNYA01012188">
    <property type="protein sequence ID" value="KAG8539964.1"/>
    <property type="molecule type" value="Genomic_DNA"/>
</dbReference>
<dbReference type="GO" id="GO:0098609">
    <property type="term" value="P:cell-cell adhesion"/>
    <property type="evidence" value="ECO:0007669"/>
    <property type="project" value="InterPro"/>
</dbReference>
<dbReference type="GO" id="GO:0045110">
    <property type="term" value="P:intermediate filament bundle assembly"/>
    <property type="evidence" value="ECO:0007669"/>
    <property type="project" value="TreeGrafter"/>
</dbReference>